<dbReference type="SUPFAM" id="SSF53850">
    <property type="entry name" value="Periplasmic binding protein-like II"/>
    <property type="match status" value="1"/>
</dbReference>
<reference evidence="6 7" key="1">
    <citation type="submission" date="2014-07" db="EMBL/GenBank/DDBJ databases">
        <title>Genome Sequence of Rhodococcus opacus Strain R7, a Biodegrader of Mono- and Polycyclic Aromatic Hydrocarbons.</title>
        <authorList>
            <person name="Di Gennaro P."/>
            <person name="Zampolli J."/>
            <person name="Presti I."/>
            <person name="Cappelletti M."/>
            <person name="D'Ursi P."/>
            <person name="Orro A."/>
            <person name="Mezzelani A."/>
            <person name="Milanesi L."/>
        </authorList>
    </citation>
    <scope>NUCLEOTIDE SEQUENCE [LARGE SCALE GENOMIC DNA]</scope>
    <source>
        <strain evidence="6 7">R7</strain>
    </source>
</reference>
<dbReference type="eggNOG" id="COG0583">
    <property type="taxonomic scope" value="Bacteria"/>
</dbReference>
<dbReference type="InterPro" id="IPR000847">
    <property type="entry name" value="LysR_HTH_N"/>
</dbReference>
<keyword evidence="2" id="KW-0805">Transcription regulation</keyword>
<comment type="similarity">
    <text evidence="1">Belongs to the LysR transcriptional regulatory family.</text>
</comment>
<evidence type="ECO:0000259" key="5">
    <source>
        <dbReference type="PROSITE" id="PS50931"/>
    </source>
</evidence>
<gene>
    <name evidence="6" type="ORF">EP51_05245</name>
</gene>
<sequence>MTDARNIRSDDLRYLLAVARTGRRRSAALDLGVDHTTVSRRIRALEKALGVRLLQRSADSWELTDVGRSIAEKARLIEDAVQEAADVVLGIGESSLRGTIRITAPDGFGSLFVAPALAKLRMSHPHLVVELITDTRQLNLYQSGFDLAVAVGTPITSRLVSERVCQYSLGLYGSEQYFGDHGEPGSLDELTAHPLVFFVDSLLQVGDLDLSRHLPGVAAKFMSTNIFAHVAATRSGGGIGLLPAFMADQHADLRRILPDAVDVRLAFSLAARRESLTNPAVQAVRQAIQEEARSRRAELVPTV</sequence>
<dbReference type="GO" id="GO:0043565">
    <property type="term" value="F:sequence-specific DNA binding"/>
    <property type="evidence" value="ECO:0007669"/>
    <property type="project" value="TreeGrafter"/>
</dbReference>
<evidence type="ECO:0000313" key="6">
    <source>
        <dbReference type="EMBL" id="AII04040.1"/>
    </source>
</evidence>
<evidence type="ECO:0000313" key="7">
    <source>
        <dbReference type="Proteomes" id="UP000028488"/>
    </source>
</evidence>
<dbReference type="Gene3D" id="1.10.10.10">
    <property type="entry name" value="Winged helix-like DNA-binding domain superfamily/Winged helix DNA-binding domain"/>
    <property type="match status" value="1"/>
</dbReference>
<dbReference type="PROSITE" id="PS50931">
    <property type="entry name" value="HTH_LYSR"/>
    <property type="match status" value="1"/>
</dbReference>
<evidence type="ECO:0000256" key="4">
    <source>
        <dbReference type="ARBA" id="ARBA00023163"/>
    </source>
</evidence>
<feature type="domain" description="HTH lysR-type" evidence="5">
    <location>
        <begin position="7"/>
        <end position="64"/>
    </location>
</feature>
<keyword evidence="4" id="KW-0804">Transcription</keyword>
<dbReference type="GO" id="GO:0006351">
    <property type="term" value="P:DNA-templated transcription"/>
    <property type="evidence" value="ECO:0007669"/>
    <property type="project" value="TreeGrafter"/>
</dbReference>
<evidence type="ECO:0000256" key="2">
    <source>
        <dbReference type="ARBA" id="ARBA00023015"/>
    </source>
</evidence>
<dbReference type="AlphaFoldDB" id="A0A076ECJ8"/>
<protein>
    <submittedName>
        <fullName evidence="6">LysR family transcriptional regulator</fullName>
    </submittedName>
</protein>
<dbReference type="Proteomes" id="UP000028488">
    <property type="component" value="Chromosome"/>
</dbReference>
<dbReference type="Pfam" id="PF00126">
    <property type="entry name" value="HTH_1"/>
    <property type="match status" value="1"/>
</dbReference>
<evidence type="ECO:0000256" key="1">
    <source>
        <dbReference type="ARBA" id="ARBA00009437"/>
    </source>
</evidence>
<dbReference type="InterPro" id="IPR036390">
    <property type="entry name" value="WH_DNA-bd_sf"/>
</dbReference>
<accession>A0A076ECJ8</accession>
<dbReference type="Pfam" id="PF03466">
    <property type="entry name" value="LysR_substrate"/>
    <property type="match status" value="1"/>
</dbReference>
<dbReference type="PANTHER" id="PTHR30537">
    <property type="entry name" value="HTH-TYPE TRANSCRIPTIONAL REGULATOR"/>
    <property type="match status" value="1"/>
</dbReference>
<keyword evidence="3" id="KW-0238">DNA-binding</keyword>
<dbReference type="RefSeq" id="WP_128638713.1">
    <property type="nucleotide sequence ID" value="NZ_CP008947.1"/>
</dbReference>
<dbReference type="EMBL" id="CP008947">
    <property type="protein sequence ID" value="AII04040.1"/>
    <property type="molecule type" value="Genomic_DNA"/>
</dbReference>
<dbReference type="Gene3D" id="3.40.190.290">
    <property type="match status" value="1"/>
</dbReference>
<dbReference type="PANTHER" id="PTHR30537:SF3">
    <property type="entry name" value="TRANSCRIPTIONAL REGULATORY PROTEIN"/>
    <property type="match status" value="1"/>
</dbReference>
<dbReference type="InterPro" id="IPR058163">
    <property type="entry name" value="LysR-type_TF_proteobact-type"/>
</dbReference>
<proteinExistence type="inferred from homology"/>
<name>A0A076ECJ8_RHOOP</name>
<organism evidence="6 7">
    <name type="scientific">Rhodococcus opacus</name>
    <name type="common">Nocardia opaca</name>
    <dbReference type="NCBI Taxonomy" id="37919"/>
    <lineage>
        <taxon>Bacteria</taxon>
        <taxon>Bacillati</taxon>
        <taxon>Actinomycetota</taxon>
        <taxon>Actinomycetes</taxon>
        <taxon>Mycobacteriales</taxon>
        <taxon>Nocardiaceae</taxon>
        <taxon>Rhodococcus</taxon>
    </lineage>
</organism>
<dbReference type="InterPro" id="IPR005119">
    <property type="entry name" value="LysR_subst-bd"/>
</dbReference>
<dbReference type="SUPFAM" id="SSF46785">
    <property type="entry name" value="Winged helix' DNA-binding domain"/>
    <property type="match status" value="1"/>
</dbReference>
<dbReference type="GO" id="GO:0003700">
    <property type="term" value="F:DNA-binding transcription factor activity"/>
    <property type="evidence" value="ECO:0007669"/>
    <property type="project" value="InterPro"/>
</dbReference>
<dbReference type="InterPro" id="IPR036388">
    <property type="entry name" value="WH-like_DNA-bd_sf"/>
</dbReference>
<evidence type="ECO:0000256" key="3">
    <source>
        <dbReference type="ARBA" id="ARBA00023125"/>
    </source>
</evidence>